<keyword evidence="12" id="KW-0479">Metal-binding</keyword>
<evidence type="ECO:0000256" key="9">
    <source>
        <dbReference type="ARBA" id="ARBA00022605"/>
    </source>
</evidence>
<dbReference type="AlphaFoldDB" id="A0A644XUW3"/>
<evidence type="ECO:0000256" key="7">
    <source>
        <dbReference type="ARBA" id="ARBA00020998"/>
    </source>
</evidence>
<dbReference type="HAMAP" id="MF_00079">
    <property type="entry name" value="HisG_Long"/>
    <property type="match status" value="1"/>
</dbReference>
<evidence type="ECO:0000259" key="19">
    <source>
        <dbReference type="Pfam" id="PF08029"/>
    </source>
</evidence>
<dbReference type="InterPro" id="IPR015867">
    <property type="entry name" value="N-reg_PII/ATP_PRibTrfase_C"/>
</dbReference>
<organism evidence="20">
    <name type="scientific">bioreactor metagenome</name>
    <dbReference type="NCBI Taxonomy" id="1076179"/>
    <lineage>
        <taxon>unclassified sequences</taxon>
        <taxon>metagenomes</taxon>
        <taxon>ecological metagenomes</taxon>
    </lineage>
</organism>
<dbReference type="UniPathway" id="UPA00031">
    <property type="reaction ID" value="UER00006"/>
</dbReference>
<evidence type="ECO:0000256" key="12">
    <source>
        <dbReference type="ARBA" id="ARBA00022723"/>
    </source>
</evidence>
<keyword evidence="16" id="KW-0368">Histidine biosynthesis</keyword>
<gene>
    <name evidence="20" type="primary">hisG_20</name>
    <name evidence="20" type="ORF">SDC9_66439</name>
</gene>
<dbReference type="GO" id="GO:0005524">
    <property type="term" value="F:ATP binding"/>
    <property type="evidence" value="ECO:0007669"/>
    <property type="project" value="UniProtKB-KW"/>
</dbReference>
<evidence type="ECO:0000313" key="20">
    <source>
        <dbReference type="EMBL" id="MPM20012.1"/>
    </source>
</evidence>
<comment type="function">
    <text evidence="17">Catalyzes the condensation of ATP and 5-phosphoribose 1-diphosphate to form N'-(5'-phosphoribosyl)-ATP (PR-ATP). Has a crucial role in the pathway because the rate of histidine biosynthesis seems to be controlled primarily by regulation of HisG enzymatic activity.</text>
</comment>
<protein>
    <recommendedName>
        <fullName evidence="7">ATP phosphoribosyltransferase</fullName>
        <ecNumber evidence="6">2.4.2.17</ecNumber>
    </recommendedName>
</protein>
<evidence type="ECO:0000256" key="1">
    <source>
        <dbReference type="ARBA" id="ARBA00000915"/>
    </source>
</evidence>
<dbReference type="InterPro" id="IPR011322">
    <property type="entry name" value="N-reg_PII-like_a/b"/>
</dbReference>
<dbReference type="GO" id="GO:0000287">
    <property type="term" value="F:magnesium ion binding"/>
    <property type="evidence" value="ECO:0007669"/>
    <property type="project" value="InterPro"/>
</dbReference>
<dbReference type="PROSITE" id="PS01316">
    <property type="entry name" value="ATP_P_PHORIBOSYLTR"/>
    <property type="match status" value="1"/>
</dbReference>
<evidence type="ECO:0000256" key="4">
    <source>
        <dbReference type="ARBA" id="ARBA00004667"/>
    </source>
</evidence>
<evidence type="ECO:0000256" key="3">
    <source>
        <dbReference type="ARBA" id="ARBA00004496"/>
    </source>
</evidence>
<name>A0A644XUW3_9ZZZZ</name>
<evidence type="ECO:0000256" key="10">
    <source>
        <dbReference type="ARBA" id="ARBA00022676"/>
    </source>
</evidence>
<reference evidence="20" key="1">
    <citation type="submission" date="2019-08" db="EMBL/GenBank/DDBJ databases">
        <authorList>
            <person name="Kucharzyk K."/>
            <person name="Murdoch R.W."/>
            <person name="Higgins S."/>
            <person name="Loffler F."/>
        </authorList>
    </citation>
    <scope>NUCLEOTIDE SEQUENCE</scope>
</reference>
<evidence type="ECO:0000259" key="18">
    <source>
        <dbReference type="Pfam" id="PF01634"/>
    </source>
</evidence>
<feature type="domain" description="ATP phosphoribosyltransferase catalytic" evidence="18">
    <location>
        <begin position="50"/>
        <end position="204"/>
    </location>
</feature>
<comment type="cofactor">
    <cofactor evidence="2">
        <name>Mg(2+)</name>
        <dbReference type="ChEBI" id="CHEBI:18420"/>
    </cofactor>
</comment>
<dbReference type="GO" id="GO:0003879">
    <property type="term" value="F:ATP phosphoribosyltransferase activity"/>
    <property type="evidence" value="ECO:0007669"/>
    <property type="project" value="UniProtKB-EC"/>
</dbReference>
<accession>A0A644XUW3</accession>
<dbReference type="SUPFAM" id="SSF53850">
    <property type="entry name" value="Periplasmic binding protein-like II"/>
    <property type="match status" value="1"/>
</dbReference>
<dbReference type="InterPro" id="IPR018198">
    <property type="entry name" value="ATP_PRibTrfase_CS"/>
</dbReference>
<dbReference type="InterPro" id="IPR001348">
    <property type="entry name" value="ATP_PRibTrfase_HisG"/>
</dbReference>
<dbReference type="InterPro" id="IPR020621">
    <property type="entry name" value="ATP-PRT_HisG_long"/>
</dbReference>
<comment type="similarity">
    <text evidence="5">Belongs to the ATP phosphoribosyltransferase family. Long subfamily.</text>
</comment>
<keyword evidence="9" id="KW-0028">Amino-acid biosynthesis</keyword>
<dbReference type="EMBL" id="VSSQ01003292">
    <property type="protein sequence ID" value="MPM20012.1"/>
    <property type="molecule type" value="Genomic_DNA"/>
</dbReference>
<proteinExistence type="inferred from homology"/>
<dbReference type="SUPFAM" id="SSF54913">
    <property type="entry name" value="GlnB-like"/>
    <property type="match status" value="1"/>
</dbReference>
<evidence type="ECO:0000256" key="13">
    <source>
        <dbReference type="ARBA" id="ARBA00022741"/>
    </source>
</evidence>
<keyword evidence="13" id="KW-0547">Nucleotide-binding</keyword>
<evidence type="ECO:0000256" key="6">
    <source>
        <dbReference type="ARBA" id="ARBA00011946"/>
    </source>
</evidence>
<evidence type="ECO:0000256" key="17">
    <source>
        <dbReference type="ARBA" id="ARBA00024861"/>
    </source>
</evidence>
<dbReference type="InterPro" id="IPR013820">
    <property type="entry name" value="ATP_PRibTrfase_cat"/>
</dbReference>
<dbReference type="GO" id="GO:0005737">
    <property type="term" value="C:cytoplasm"/>
    <property type="evidence" value="ECO:0007669"/>
    <property type="project" value="UniProtKB-SubCell"/>
</dbReference>
<evidence type="ECO:0000256" key="11">
    <source>
        <dbReference type="ARBA" id="ARBA00022679"/>
    </source>
</evidence>
<keyword evidence="11 20" id="KW-0808">Transferase</keyword>
<dbReference type="NCBIfam" id="TIGR00070">
    <property type="entry name" value="hisG"/>
    <property type="match status" value="1"/>
</dbReference>
<dbReference type="Gene3D" id="3.30.70.120">
    <property type="match status" value="1"/>
</dbReference>
<evidence type="ECO:0000256" key="15">
    <source>
        <dbReference type="ARBA" id="ARBA00022842"/>
    </source>
</evidence>
<comment type="pathway">
    <text evidence="4">Amino-acid biosynthesis; L-histidine biosynthesis; L-histidine from 5-phospho-alpha-D-ribose 1-diphosphate: step 1/9.</text>
</comment>
<keyword evidence="10 20" id="KW-0328">Glycosyltransferase</keyword>
<dbReference type="NCBIfam" id="TIGR03455">
    <property type="entry name" value="HisG_C-term"/>
    <property type="match status" value="1"/>
</dbReference>
<sequence length="284" mass="31437">MLLRIAVQAKGRLFEETMALLSETGIKLESGKRLLLVPARNFPLEVLFLRDDDIPQSVADGVADVGIVGENEFAEKKKNAFIAKRLGFSKCRLSLAIPKETEYPGIQWFNGKVIATSYPEILKDYLNEHKVKADVHVITGSVEVAPGIGLADAIFDIVSSGSTLVTNHLKEVEVLMKSEAVFIQHPALSKEKQQILDELLFRIEAVQLAEDKKYVLMNVPSENIKQITEVLPGMKSPTILPLAKEGWSSLHAVISEKEFWDIIGKLKNLGAEGILVVPIEKMIL</sequence>
<keyword evidence="14" id="KW-0067">ATP-binding</keyword>
<dbReference type="PANTHER" id="PTHR21403:SF8">
    <property type="entry name" value="ATP PHOSPHORIBOSYLTRANSFERASE"/>
    <property type="match status" value="1"/>
</dbReference>
<dbReference type="PANTHER" id="PTHR21403">
    <property type="entry name" value="ATP PHOSPHORIBOSYLTRANSFERASE ATP-PRTASE"/>
    <property type="match status" value="1"/>
</dbReference>
<evidence type="ECO:0000256" key="14">
    <source>
        <dbReference type="ARBA" id="ARBA00022840"/>
    </source>
</evidence>
<dbReference type="FunFam" id="3.40.190.10:FF:000008">
    <property type="entry name" value="ATP phosphoribosyltransferase"/>
    <property type="match status" value="1"/>
</dbReference>
<comment type="caution">
    <text evidence="20">The sequence shown here is derived from an EMBL/GenBank/DDBJ whole genome shotgun (WGS) entry which is preliminary data.</text>
</comment>
<evidence type="ECO:0000256" key="16">
    <source>
        <dbReference type="ARBA" id="ARBA00023102"/>
    </source>
</evidence>
<comment type="subcellular location">
    <subcellularLocation>
        <location evidence="3">Cytoplasm</location>
    </subcellularLocation>
</comment>
<dbReference type="Pfam" id="PF08029">
    <property type="entry name" value="HisG_C"/>
    <property type="match status" value="1"/>
</dbReference>
<keyword evidence="15" id="KW-0460">Magnesium</keyword>
<keyword evidence="8" id="KW-0963">Cytoplasm</keyword>
<evidence type="ECO:0000256" key="5">
    <source>
        <dbReference type="ARBA" id="ARBA00007955"/>
    </source>
</evidence>
<evidence type="ECO:0000256" key="8">
    <source>
        <dbReference type="ARBA" id="ARBA00022490"/>
    </source>
</evidence>
<dbReference type="EC" id="2.4.2.17" evidence="6"/>
<dbReference type="Pfam" id="PF01634">
    <property type="entry name" value="HisG"/>
    <property type="match status" value="1"/>
</dbReference>
<comment type="catalytic activity">
    <reaction evidence="1">
        <text>1-(5-phospho-beta-D-ribosyl)-ATP + diphosphate = 5-phospho-alpha-D-ribose 1-diphosphate + ATP</text>
        <dbReference type="Rhea" id="RHEA:18473"/>
        <dbReference type="ChEBI" id="CHEBI:30616"/>
        <dbReference type="ChEBI" id="CHEBI:33019"/>
        <dbReference type="ChEBI" id="CHEBI:58017"/>
        <dbReference type="ChEBI" id="CHEBI:73183"/>
        <dbReference type="EC" id="2.4.2.17"/>
    </reaction>
</comment>
<dbReference type="GO" id="GO:0000105">
    <property type="term" value="P:L-histidine biosynthetic process"/>
    <property type="evidence" value="ECO:0007669"/>
    <property type="project" value="UniProtKB-UniPathway"/>
</dbReference>
<dbReference type="FunFam" id="3.30.70.120:FF:000002">
    <property type="entry name" value="ATP phosphoribosyltransferase"/>
    <property type="match status" value="1"/>
</dbReference>
<evidence type="ECO:0000256" key="2">
    <source>
        <dbReference type="ARBA" id="ARBA00001946"/>
    </source>
</evidence>
<feature type="domain" description="Histidine biosynthesis HisG C-terminal" evidence="19">
    <location>
        <begin position="209"/>
        <end position="281"/>
    </location>
</feature>
<dbReference type="InterPro" id="IPR013115">
    <property type="entry name" value="HisG_C"/>
</dbReference>
<dbReference type="Gene3D" id="3.40.190.10">
    <property type="entry name" value="Periplasmic binding protein-like II"/>
    <property type="match status" value="2"/>
</dbReference>